<evidence type="ECO:0000259" key="1">
    <source>
        <dbReference type="Pfam" id="PF00857"/>
    </source>
</evidence>
<dbReference type="InterPro" id="IPR000868">
    <property type="entry name" value="Isochorismatase-like_dom"/>
</dbReference>
<reference evidence="2 3" key="1">
    <citation type="submission" date="2021-11" db="EMBL/GenBank/DDBJ databases">
        <title>Genomic of Niabella pedocola.</title>
        <authorList>
            <person name="Wu T."/>
        </authorList>
    </citation>
    <scope>NUCLEOTIDE SEQUENCE [LARGE SCALE GENOMIC DNA]</scope>
    <source>
        <strain evidence="2 3">JCM 31011</strain>
    </source>
</reference>
<dbReference type="Gene3D" id="3.40.50.850">
    <property type="entry name" value="Isochorismatase-like"/>
    <property type="match status" value="1"/>
</dbReference>
<name>A0ABS8PMZ3_9BACT</name>
<feature type="domain" description="Isochorismatase-like" evidence="1">
    <location>
        <begin position="77"/>
        <end position="265"/>
    </location>
</feature>
<gene>
    <name evidence="2" type="ORF">LQ567_06850</name>
</gene>
<proteinExistence type="predicted"/>
<accession>A0ABS8PMZ3</accession>
<organism evidence="2 3">
    <name type="scientific">Niabella pedocola</name>
    <dbReference type="NCBI Taxonomy" id="1752077"/>
    <lineage>
        <taxon>Bacteria</taxon>
        <taxon>Pseudomonadati</taxon>
        <taxon>Bacteroidota</taxon>
        <taxon>Chitinophagia</taxon>
        <taxon>Chitinophagales</taxon>
        <taxon>Chitinophagaceae</taxon>
        <taxon>Niabella</taxon>
    </lineage>
</organism>
<evidence type="ECO:0000313" key="3">
    <source>
        <dbReference type="Proteomes" id="UP001199816"/>
    </source>
</evidence>
<dbReference type="NCBIfam" id="TIGR01409">
    <property type="entry name" value="TAT_signal_seq"/>
    <property type="match status" value="1"/>
</dbReference>
<dbReference type="Pfam" id="PF00857">
    <property type="entry name" value="Isochorismatase"/>
    <property type="match status" value="1"/>
</dbReference>
<dbReference type="RefSeq" id="WP_231003505.1">
    <property type="nucleotide sequence ID" value="NZ_JAJNEC010000004.1"/>
</dbReference>
<sequence>MEEKENSRRAFLKKSSAGGLGAILGANGISPLFNRAETTLSIHPRYHRWYVDPGQDWVETNTGYATLNWAIPLSQVALVLVDVWQRHYIRDTEARIEAVINNNLLPLVSACRNSGLQVIHAPSPPVAQRHPNWVNLVPDTGASQKDSWPSAAFRNLSGAYQAYRRPQEPRDAELKSLPAHSFHPKMTPAGREAVVATGEELHRYCKQKGILFLLYAGFNTNACLITRDYGVLQMCNHYGYQVVIARDCTTGMESKDTHSSLSQTKGAILFFEMFGQYSTTSRDIIKGLPPVS</sequence>
<dbReference type="PROSITE" id="PS51318">
    <property type="entry name" value="TAT"/>
    <property type="match status" value="1"/>
</dbReference>
<dbReference type="InterPro" id="IPR019546">
    <property type="entry name" value="TAT_signal_bac_arc"/>
</dbReference>
<keyword evidence="3" id="KW-1185">Reference proteome</keyword>
<dbReference type="EMBL" id="JAJNEC010000004">
    <property type="protein sequence ID" value="MCD2422475.1"/>
    <property type="molecule type" value="Genomic_DNA"/>
</dbReference>
<dbReference type="InterPro" id="IPR036380">
    <property type="entry name" value="Isochorismatase-like_sf"/>
</dbReference>
<comment type="caution">
    <text evidence="2">The sequence shown here is derived from an EMBL/GenBank/DDBJ whole genome shotgun (WGS) entry which is preliminary data.</text>
</comment>
<dbReference type="SUPFAM" id="SSF52499">
    <property type="entry name" value="Isochorismatase-like hydrolases"/>
    <property type="match status" value="1"/>
</dbReference>
<dbReference type="InterPro" id="IPR006311">
    <property type="entry name" value="TAT_signal"/>
</dbReference>
<dbReference type="Proteomes" id="UP001199816">
    <property type="component" value="Unassembled WGS sequence"/>
</dbReference>
<evidence type="ECO:0000313" key="2">
    <source>
        <dbReference type="EMBL" id="MCD2422475.1"/>
    </source>
</evidence>
<protein>
    <submittedName>
        <fullName evidence="2">Isochorismatase family protein</fullName>
    </submittedName>
</protein>